<accession>A0AC35G4P4</accession>
<name>A0AC35G4P4_9BILA</name>
<dbReference type="WBParaSite" id="PS1159_v2.g24084.t1">
    <property type="protein sequence ID" value="PS1159_v2.g24084.t1"/>
    <property type="gene ID" value="PS1159_v2.g24084"/>
</dbReference>
<reference evidence="2" key="1">
    <citation type="submission" date="2022-11" db="UniProtKB">
        <authorList>
            <consortium name="WormBaseParasite"/>
        </authorList>
    </citation>
    <scope>IDENTIFICATION</scope>
</reference>
<evidence type="ECO:0000313" key="2">
    <source>
        <dbReference type="WBParaSite" id="PS1159_v2.g24084.t1"/>
    </source>
</evidence>
<protein>
    <submittedName>
        <fullName evidence="2">NADH dehydrogenase subunit 6</fullName>
    </submittedName>
</protein>
<dbReference type="Proteomes" id="UP000887580">
    <property type="component" value="Unplaced"/>
</dbReference>
<proteinExistence type="predicted"/>
<evidence type="ECO:0000313" key="1">
    <source>
        <dbReference type="Proteomes" id="UP000887580"/>
    </source>
</evidence>
<sequence length="195" mass="22733">MLHTAILFGCFISYFPYSFIGLPAITTVLIATVHALICENSLTLLPFYIYLLFIIIFCAILGVTVFVFTIINPHFLLLQLGYPNLDSLILKILLFFSVKVTIFTILAIIWWQADIIYKCRQYFDDKRDQNNYMHLSVPESFIDTKIAETLPITVGLKVPEYVFYSLEEEIEHEEQNTEKEKEKEKEEKDSNINKE</sequence>
<organism evidence="1 2">
    <name type="scientific">Panagrolaimus sp. PS1159</name>
    <dbReference type="NCBI Taxonomy" id="55785"/>
    <lineage>
        <taxon>Eukaryota</taxon>
        <taxon>Metazoa</taxon>
        <taxon>Ecdysozoa</taxon>
        <taxon>Nematoda</taxon>
        <taxon>Chromadorea</taxon>
        <taxon>Rhabditida</taxon>
        <taxon>Tylenchina</taxon>
        <taxon>Panagrolaimomorpha</taxon>
        <taxon>Panagrolaimoidea</taxon>
        <taxon>Panagrolaimidae</taxon>
        <taxon>Panagrolaimus</taxon>
    </lineage>
</organism>